<comment type="caution">
    <text evidence="1">The sequence shown here is derived from an EMBL/GenBank/DDBJ whole genome shotgun (WGS) entry which is preliminary data.</text>
</comment>
<evidence type="ECO:0000313" key="1">
    <source>
        <dbReference type="EMBL" id="KAJ8727872.1"/>
    </source>
</evidence>
<name>A0ACC2QWW4_9NEOP</name>
<reference evidence="1" key="1">
    <citation type="submission" date="2023-03" db="EMBL/GenBank/DDBJ databases">
        <title>Chromosome-level genomes of two armyworms, Mythimna separata and Mythimna loreyi, provide insights into the biosynthesis and reception of sex pheromones.</title>
        <authorList>
            <person name="Zhao H."/>
        </authorList>
    </citation>
    <scope>NUCLEOTIDE SEQUENCE</scope>
    <source>
        <strain evidence="1">BeijingLab</strain>
    </source>
</reference>
<proteinExistence type="predicted"/>
<evidence type="ECO:0000313" key="2">
    <source>
        <dbReference type="Proteomes" id="UP001231649"/>
    </source>
</evidence>
<organism evidence="1 2">
    <name type="scientific">Mythimna loreyi</name>
    <dbReference type="NCBI Taxonomy" id="667449"/>
    <lineage>
        <taxon>Eukaryota</taxon>
        <taxon>Metazoa</taxon>
        <taxon>Ecdysozoa</taxon>
        <taxon>Arthropoda</taxon>
        <taxon>Hexapoda</taxon>
        <taxon>Insecta</taxon>
        <taxon>Pterygota</taxon>
        <taxon>Neoptera</taxon>
        <taxon>Endopterygota</taxon>
        <taxon>Lepidoptera</taxon>
        <taxon>Glossata</taxon>
        <taxon>Ditrysia</taxon>
        <taxon>Noctuoidea</taxon>
        <taxon>Noctuidae</taxon>
        <taxon>Noctuinae</taxon>
        <taxon>Hadenini</taxon>
        <taxon>Mythimna</taxon>
    </lineage>
</organism>
<dbReference type="EMBL" id="CM056785">
    <property type="protein sequence ID" value="KAJ8727872.1"/>
    <property type="molecule type" value="Genomic_DNA"/>
</dbReference>
<sequence length="152" mass="17158">MRPFRCVKCGQSHKTSDCHKRDRNTPALCALCNGPHPANYKGCEVYREILAKKNNKNKNTLNAKRQLADTENTKSKPNINPLKHDQQLSYAEAVKQAPQNNCSTQSLTNDHPGQTIQSLEDVLIKNNEKFDLILQQMSILMSLIAKLVDKLT</sequence>
<dbReference type="Proteomes" id="UP001231649">
    <property type="component" value="Chromosome 9"/>
</dbReference>
<gene>
    <name evidence="1" type="ORF">PYW08_016257</name>
</gene>
<accession>A0ACC2QWW4</accession>
<protein>
    <submittedName>
        <fullName evidence="1">Uncharacterized protein</fullName>
    </submittedName>
</protein>
<keyword evidence="2" id="KW-1185">Reference proteome</keyword>